<dbReference type="Proteomes" id="UP000319817">
    <property type="component" value="Chromosome"/>
</dbReference>
<organism evidence="1 2">
    <name type="scientific">Stieleria marina</name>
    <dbReference type="NCBI Taxonomy" id="1930275"/>
    <lineage>
        <taxon>Bacteria</taxon>
        <taxon>Pseudomonadati</taxon>
        <taxon>Planctomycetota</taxon>
        <taxon>Planctomycetia</taxon>
        <taxon>Pirellulales</taxon>
        <taxon>Pirellulaceae</taxon>
        <taxon>Stieleria</taxon>
    </lineage>
</organism>
<sequence>MSKDFIAFDASDLQPPLSAAELSEWIDSVVGAGDASPPDSATPKIGELLEWASGKYGATVDEQSQWTLWPPALLADGRHCTFNLSVKADAMTFMMLMSDQCKRLGLIMIDPSGRNPFITTPGGAGILD</sequence>
<keyword evidence="2" id="KW-1185">Reference proteome</keyword>
<protein>
    <submittedName>
        <fullName evidence="1">Uncharacterized protein</fullName>
    </submittedName>
</protein>
<gene>
    <name evidence="1" type="ORF">K239x_32000</name>
</gene>
<name>A0A517NVU0_9BACT</name>
<reference evidence="1 2" key="1">
    <citation type="submission" date="2019-02" db="EMBL/GenBank/DDBJ databases">
        <title>Deep-cultivation of Planctomycetes and their phenomic and genomic characterization uncovers novel biology.</title>
        <authorList>
            <person name="Wiegand S."/>
            <person name="Jogler M."/>
            <person name="Boedeker C."/>
            <person name="Pinto D."/>
            <person name="Vollmers J."/>
            <person name="Rivas-Marin E."/>
            <person name="Kohn T."/>
            <person name="Peeters S.H."/>
            <person name="Heuer A."/>
            <person name="Rast P."/>
            <person name="Oberbeckmann S."/>
            <person name="Bunk B."/>
            <person name="Jeske O."/>
            <person name="Meyerdierks A."/>
            <person name="Storesund J.E."/>
            <person name="Kallscheuer N."/>
            <person name="Luecker S."/>
            <person name="Lage O.M."/>
            <person name="Pohl T."/>
            <person name="Merkel B.J."/>
            <person name="Hornburger P."/>
            <person name="Mueller R.-W."/>
            <person name="Bruemmer F."/>
            <person name="Labrenz M."/>
            <person name="Spormann A.M."/>
            <person name="Op den Camp H."/>
            <person name="Overmann J."/>
            <person name="Amann R."/>
            <person name="Jetten M.S.M."/>
            <person name="Mascher T."/>
            <person name="Medema M.H."/>
            <person name="Devos D.P."/>
            <person name="Kaster A.-K."/>
            <person name="Ovreas L."/>
            <person name="Rohde M."/>
            <person name="Galperin M.Y."/>
            <person name="Jogler C."/>
        </authorList>
    </citation>
    <scope>NUCLEOTIDE SEQUENCE [LARGE SCALE GENOMIC DNA]</scope>
    <source>
        <strain evidence="1 2">K23_9</strain>
    </source>
</reference>
<evidence type="ECO:0000313" key="1">
    <source>
        <dbReference type="EMBL" id="QDT11206.1"/>
    </source>
</evidence>
<dbReference type="EMBL" id="CP036526">
    <property type="protein sequence ID" value="QDT11206.1"/>
    <property type="molecule type" value="Genomic_DNA"/>
</dbReference>
<evidence type="ECO:0000313" key="2">
    <source>
        <dbReference type="Proteomes" id="UP000319817"/>
    </source>
</evidence>
<proteinExistence type="predicted"/>
<dbReference type="RefSeq" id="WP_145419070.1">
    <property type="nucleotide sequence ID" value="NZ_CP036526.1"/>
</dbReference>
<accession>A0A517NVU0</accession>
<dbReference type="AlphaFoldDB" id="A0A517NVU0"/>